<feature type="domain" description="DAGKc" evidence="8">
    <location>
        <begin position="108"/>
        <end position="248"/>
    </location>
</feature>
<dbReference type="AlphaFoldDB" id="A0A8S9P9W0"/>
<dbReference type="InterPro" id="IPR016064">
    <property type="entry name" value="NAD/diacylglycerol_kinase_sf"/>
</dbReference>
<evidence type="ECO:0000256" key="7">
    <source>
        <dbReference type="ARBA" id="ARBA00044037"/>
    </source>
</evidence>
<dbReference type="EMBL" id="QGKX02001521">
    <property type="protein sequence ID" value="KAF3512000.1"/>
    <property type="molecule type" value="Genomic_DNA"/>
</dbReference>
<evidence type="ECO:0000256" key="3">
    <source>
        <dbReference type="ARBA" id="ARBA00022741"/>
    </source>
</evidence>
<evidence type="ECO:0000256" key="5">
    <source>
        <dbReference type="ARBA" id="ARBA00022840"/>
    </source>
</evidence>
<name>A0A8S9P9W0_BRACR</name>
<dbReference type="SUPFAM" id="SSF111331">
    <property type="entry name" value="NAD kinase/diacylglycerol kinase-like"/>
    <property type="match status" value="2"/>
</dbReference>
<keyword evidence="2" id="KW-0808">Transferase</keyword>
<comment type="caution">
    <text evidence="9">The sequence shown here is derived from an EMBL/GenBank/DDBJ whole genome shotgun (WGS) entry which is preliminary data.</text>
</comment>
<dbReference type="PANTHER" id="PTHR12358">
    <property type="entry name" value="SPHINGOSINE KINASE"/>
    <property type="match status" value="1"/>
</dbReference>
<organism evidence="9 10">
    <name type="scientific">Brassica cretica</name>
    <name type="common">Mustard</name>
    <dbReference type="NCBI Taxonomy" id="69181"/>
    <lineage>
        <taxon>Eukaryota</taxon>
        <taxon>Viridiplantae</taxon>
        <taxon>Streptophyta</taxon>
        <taxon>Embryophyta</taxon>
        <taxon>Tracheophyta</taxon>
        <taxon>Spermatophyta</taxon>
        <taxon>Magnoliopsida</taxon>
        <taxon>eudicotyledons</taxon>
        <taxon>Gunneridae</taxon>
        <taxon>Pentapetalae</taxon>
        <taxon>rosids</taxon>
        <taxon>malvids</taxon>
        <taxon>Brassicales</taxon>
        <taxon>Brassicaceae</taxon>
        <taxon>Brassiceae</taxon>
        <taxon>Brassica</taxon>
    </lineage>
</organism>
<dbReference type="FunFam" id="3.40.50.10330:FF:000005">
    <property type="entry name" value="Sphingosine kinase 2"/>
    <property type="match status" value="1"/>
</dbReference>
<evidence type="ECO:0000256" key="4">
    <source>
        <dbReference type="ARBA" id="ARBA00022777"/>
    </source>
</evidence>
<keyword evidence="4" id="KW-0418">Kinase</keyword>
<sequence>MAPAEVIVVDLVLIDGELGMVKLTADGVLEAIEYGEPSRYWTVKKDVLGFVVEGKYIRIKTVVEREEGICCGEFGGDYSRKDFVFEPFSEDAKNRFCFKLRQYLDSLGRPKRLLVFVNPFGGKKSAIKIFEKEVKPLFEDADIQLDVQETKYQLHAREMVRSMDVSKYDGIVCVSGDGVLVEVVNGLLQRADWKTVFKLPIGVIPAGTGNGMIKSLLDAVGLQCCANSATISIIRGPTPCNCLLQKQSFFIPMKQLTFNIIWSMDVSKYDGIVCVSGDGVLVEVVNGLLQRADWKTVFKLPIGVIPAGTGNGMIKSLLDAVGLQCCANSATISIIRGHTRSLDVATISQGNTKFFSVLMLAWGLVADIDIESEKFRWMGSARMDFYAIQRIICLRQYNGRVLFLPAPGFESYGQPTSYRLYKDPPVSNNKALGYQGPDTKFEYLDEWREIKGPFVSVWLHNVPWGAENNLVAPAAKFSDGFLDLIVLKKCPKLALLSLMTQISEGTHVQSPYVAYLKVKAFALEPGALVGEPDTEGIIDADGEVLARGRRSYKCEQIALMSYDKLQVTVDQGLATLFSPEY</sequence>
<accession>A0A8S9P9W0</accession>
<dbReference type="GO" id="GO:0046512">
    <property type="term" value="P:sphingosine biosynthetic process"/>
    <property type="evidence" value="ECO:0007669"/>
    <property type="project" value="TreeGrafter"/>
</dbReference>
<dbReference type="EC" id="2.7.1.91" evidence="7"/>
<dbReference type="SMART" id="SM00046">
    <property type="entry name" value="DAGKc"/>
    <property type="match status" value="1"/>
</dbReference>
<dbReference type="PANTHER" id="PTHR12358:SF31">
    <property type="entry name" value="ACYLGLYCEROL KINASE, MITOCHONDRIAL"/>
    <property type="match status" value="1"/>
</dbReference>
<evidence type="ECO:0000313" key="10">
    <source>
        <dbReference type="Proteomes" id="UP000712600"/>
    </source>
</evidence>
<evidence type="ECO:0000256" key="2">
    <source>
        <dbReference type="ARBA" id="ARBA00022679"/>
    </source>
</evidence>
<keyword evidence="6" id="KW-0472">Membrane</keyword>
<proteinExistence type="predicted"/>
<reference evidence="9" key="1">
    <citation type="submission" date="2019-12" db="EMBL/GenBank/DDBJ databases">
        <title>Genome sequencing and annotation of Brassica cretica.</title>
        <authorList>
            <person name="Studholme D.J."/>
            <person name="Sarris P."/>
        </authorList>
    </citation>
    <scope>NUCLEOTIDE SEQUENCE</scope>
    <source>
        <strain evidence="9">PFS-109/04</strain>
        <tissue evidence="9">Leaf</tissue>
    </source>
</reference>
<dbReference type="Gene3D" id="3.40.50.10330">
    <property type="entry name" value="Probable inorganic polyphosphate/atp-NAD kinase, domain 1"/>
    <property type="match status" value="2"/>
</dbReference>
<dbReference type="InterPro" id="IPR017438">
    <property type="entry name" value="ATP-NAD_kinase_N"/>
</dbReference>
<dbReference type="GO" id="GO:0071215">
    <property type="term" value="P:cellular response to abscisic acid stimulus"/>
    <property type="evidence" value="ECO:0007669"/>
    <property type="project" value="UniProtKB-ARBA"/>
</dbReference>
<gene>
    <name evidence="9" type="ORF">F2Q69_00009253</name>
</gene>
<dbReference type="GO" id="GO:0005524">
    <property type="term" value="F:ATP binding"/>
    <property type="evidence" value="ECO:0007669"/>
    <property type="project" value="UniProtKB-KW"/>
</dbReference>
<dbReference type="Gene3D" id="2.60.200.40">
    <property type="match status" value="1"/>
</dbReference>
<feature type="domain" description="DAGKc" evidence="8">
    <location>
        <begin position="252"/>
        <end position="351"/>
    </location>
</feature>
<dbReference type="PROSITE" id="PS50146">
    <property type="entry name" value="DAGK"/>
    <property type="match status" value="2"/>
</dbReference>
<comment type="subcellular location">
    <subcellularLocation>
        <location evidence="1">Vacuole membrane</location>
        <topology evidence="1">Peripheral membrane protein</topology>
    </subcellularLocation>
</comment>
<dbReference type="Pfam" id="PF19279">
    <property type="entry name" value="YegS_C"/>
    <property type="match status" value="1"/>
</dbReference>
<dbReference type="GO" id="GO:0009705">
    <property type="term" value="C:plant-type vacuole membrane"/>
    <property type="evidence" value="ECO:0007669"/>
    <property type="project" value="UniProtKB-ARBA"/>
</dbReference>
<protein>
    <recommendedName>
        <fullName evidence="7">sphingosine kinase</fullName>
        <ecNumber evidence="7">2.7.1.91</ecNumber>
    </recommendedName>
</protein>
<dbReference type="InterPro" id="IPR001206">
    <property type="entry name" value="Diacylglycerol_kinase_cat_dom"/>
</dbReference>
<dbReference type="InterPro" id="IPR045540">
    <property type="entry name" value="YegS/DAGK_C"/>
</dbReference>
<evidence type="ECO:0000256" key="1">
    <source>
        <dbReference type="ARBA" id="ARBA00004148"/>
    </source>
</evidence>
<dbReference type="Proteomes" id="UP000712600">
    <property type="component" value="Unassembled WGS sequence"/>
</dbReference>
<dbReference type="InterPro" id="IPR050187">
    <property type="entry name" value="Lipid_Phosphate_FormReg"/>
</dbReference>
<evidence type="ECO:0000256" key="6">
    <source>
        <dbReference type="ARBA" id="ARBA00023136"/>
    </source>
</evidence>
<dbReference type="Pfam" id="PF00781">
    <property type="entry name" value="DAGK_cat"/>
    <property type="match status" value="2"/>
</dbReference>
<evidence type="ECO:0000259" key="8">
    <source>
        <dbReference type="PROSITE" id="PS50146"/>
    </source>
</evidence>
<keyword evidence="5" id="KW-0067">ATP-binding</keyword>
<dbReference type="GO" id="GO:0008481">
    <property type="term" value="F:sphingosine kinase activity"/>
    <property type="evidence" value="ECO:0007669"/>
    <property type="project" value="UniProtKB-EC"/>
</dbReference>
<keyword evidence="3" id="KW-0547">Nucleotide-binding</keyword>
<evidence type="ECO:0000313" key="9">
    <source>
        <dbReference type="EMBL" id="KAF3512000.1"/>
    </source>
</evidence>